<dbReference type="Pfam" id="PF01235">
    <property type="entry name" value="Na_Ala_symp"/>
    <property type="match status" value="1"/>
</dbReference>
<keyword evidence="7 8" id="KW-0472">Membrane</keyword>
<dbReference type="PRINTS" id="PR00175">
    <property type="entry name" value="NAALASMPORT"/>
</dbReference>
<keyword evidence="10" id="KW-1185">Reference proteome</keyword>
<dbReference type="PANTHER" id="PTHR30330">
    <property type="entry name" value="AGSS FAMILY TRANSPORTER, SODIUM-ALANINE"/>
    <property type="match status" value="1"/>
</dbReference>
<evidence type="ECO:0000256" key="5">
    <source>
        <dbReference type="ARBA" id="ARBA00022692"/>
    </source>
</evidence>
<keyword evidence="4" id="KW-1003">Cell membrane</keyword>
<feature type="transmembrane region" description="Helical" evidence="8">
    <location>
        <begin position="174"/>
        <end position="197"/>
    </location>
</feature>
<feature type="transmembrane region" description="Helical" evidence="8">
    <location>
        <begin position="142"/>
        <end position="162"/>
    </location>
</feature>
<evidence type="ECO:0000256" key="7">
    <source>
        <dbReference type="ARBA" id="ARBA00023136"/>
    </source>
</evidence>
<evidence type="ECO:0000256" key="8">
    <source>
        <dbReference type="RuleBase" id="RU363064"/>
    </source>
</evidence>
<gene>
    <name evidence="9" type="ORF">SJ2017_0555</name>
</gene>
<dbReference type="PANTHER" id="PTHR30330:SF3">
    <property type="entry name" value="TRANSCRIPTIONAL REGULATOR, LRP FAMILY"/>
    <property type="match status" value="1"/>
</dbReference>
<dbReference type="PROSITE" id="PS00873">
    <property type="entry name" value="NA_ALANINE_SYMP"/>
    <property type="match status" value="1"/>
</dbReference>
<feature type="transmembrane region" description="Helical" evidence="8">
    <location>
        <begin position="304"/>
        <end position="324"/>
    </location>
</feature>
<evidence type="ECO:0000256" key="2">
    <source>
        <dbReference type="ARBA" id="ARBA00009261"/>
    </source>
</evidence>
<reference evidence="9 10" key="1">
    <citation type="submission" date="2017-03" db="EMBL/GenBank/DDBJ databases">
        <title>Genome sequencing of Shewanella japonica KCTC 22435.</title>
        <authorList>
            <person name="Kim K.M."/>
        </authorList>
    </citation>
    <scope>NUCLEOTIDE SEQUENCE [LARGE SCALE GENOMIC DNA]</scope>
    <source>
        <strain evidence="9 10">KCTC 22435</strain>
    </source>
</reference>
<evidence type="ECO:0000256" key="3">
    <source>
        <dbReference type="ARBA" id="ARBA00022448"/>
    </source>
</evidence>
<organism evidence="9 10">
    <name type="scientific">Shewanella japonica</name>
    <dbReference type="NCBI Taxonomy" id="93973"/>
    <lineage>
        <taxon>Bacteria</taxon>
        <taxon>Pseudomonadati</taxon>
        <taxon>Pseudomonadota</taxon>
        <taxon>Gammaproteobacteria</taxon>
        <taxon>Alteromonadales</taxon>
        <taxon>Shewanellaceae</taxon>
        <taxon>Shewanella</taxon>
    </lineage>
</organism>
<keyword evidence="8" id="KW-0997">Cell inner membrane</keyword>
<feature type="transmembrane region" description="Helical" evidence="8">
    <location>
        <begin position="209"/>
        <end position="226"/>
    </location>
</feature>
<evidence type="ECO:0000313" key="9">
    <source>
        <dbReference type="EMBL" id="ARD20893.1"/>
    </source>
</evidence>
<comment type="similarity">
    <text evidence="2 8">Belongs to the alanine or glycine:cation symporter (AGCS) (TC 2.A.25) family.</text>
</comment>
<proteinExistence type="inferred from homology"/>
<name>A0ABM6JI26_9GAMM</name>
<evidence type="ECO:0000313" key="10">
    <source>
        <dbReference type="Proteomes" id="UP000191820"/>
    </source>
</evidence>
<feature type="transmembrane region" description="Helical" evidence="8">
    <location>
        <begin position="12"/>
        <end position="32"/>
    </location>
</feature>
<keyword evidence="5 8" id="KW-0812">Transmembrane</keyword>
<feature type="transmembrane region" description="Helical" evidence="8">
    <location>
        <begin position="91"/>
        <end position="109"/>
    </location>
</feature>
<feature type="transmembrane region" description="Helical" evidence="8">
    <location>
        <begin position="389"/>
        <end position="412"/>
    </location>
</feature>
<keyword evidence="3 8" id="KW-0813">Transport</keyword>
<evidence type="ECO:0000256" key="6">
    <source>
        <dbReference type="ARBA" id="ARBA00022989"/>
    </source>
</evidence>
<feature type="transmembrane region" description="Helical" evidence="8">
    <location>
        <begin position="344"/>
        <end position="369"/>
    </location>
</feature>
<accession>A0ABM6JI26</accession>
<protein>
    <submittedName>
        <fullName evidence="9">Sodium:alanine symporter</fullName>
    </submittedName>
</protein>
<dbReference type="NCBIfam" id="TIGR00835">
    <property type="entry name" value="agcS"/>
    <property type="match status" value="1"/>
</dbReference>
<feature type="transmembrane region" description="Helical" evidence="8">
    <location>
        <begin position="62"/>
        <end position="85"/>
    </location>
</feature>
<keyword evidence="6 8" id="KW-1133">Transmembrane helix</keyword>
<dbReference type="EMBL" id="CP020472">
    <property type="protein sequence ID" value="ARD20893.1"/>
    <property type="molecule type" value="Genomic_DNA"/>
</dbReference>
<feature type="transmembrane region" description="Helical" evidence="8">
    <location>
        <begin position="238"/>
        <end position="259"/>
    </location>
</feature>
<evidence type="ECO:0000256" key="4">
    <source>
        <dbReference type="ARBA" id="ARBA00022475"/>
    </source>
</evidence>
<keyword evidence="8" id="KW-0769">Symport</keyword>
<dbReference type="Proteomes" id="UP000191820">
    <property type="component" value="Chromosome"/>
</dbReference>
<feature type="transmembrane region" description="Helical" evidence="8">
    <location>
        <begin position="418"/>
        <end position="435"/>
    </location>
</feature>
<sequence length="457" mass="48673">MNFHALLTDINAIVWGPITLCLLVGTGLYLTIRLKLLQIFQLPFALSLLFKPATGKGDLSSFAALCTALSATIGTGNIVGVATAIKIGGPGALFWMWLAAFFGMATKYAECMLAVKYRTTDAKGNIAGGPMYYIEQGLGLKWLAKIFAVFGVGVAFFGIGTFAQVNAISDAMTIAFNVPTWVTAIVLTTMVASVTLGGVKRIANVAQKLVPTMALGYVLACIWILFSFSEQIVPALELVVHSAFTPISAAGGFLGATVAQAIQIGIARGVFSNESGLGSAPIAAAAAKTKEPVEQGLVSMTGTFFDTILICTMTGLVLIITGVWNGDTAGAAMTSAAFSTGGSAIVGQYIVTIPLVCFAFTTILGWHYYGERCWYYLTHKRLGDQGIKVYQLTFLGLIAVGAFIQLDLIWMLADTVNGLMAIPNLIAIIGLRHVIMTETHHYFERKKKQFSQVKLAN</sequence>
<dbReference type="RefSeq" id="WP_080914808.1">
    <property type="nucleotide sequence ID" value="NZ_CP020472.1"/>
</dbReference>
<comment type="subcellular location">
    <subcellularLocation>
        <location evidence="8">Cell inner membrane</location>
        <topology evidence="8">Multi-pass membrane protein</topology>
    </subcellularLocation>
    <subcellularLocation>
        <location evidence="1">Cell membrane</location>
        <topology evidence="1">Multi-pass membrane protein</topology>
    </subcellularLocation>
</comment>
<dbReference type="InterPro" id="IPR001463">
    <property type="entry name" value="Na/Ala_symport"/>
</dbReference>
<evidence type="ECO:0000256" key="1">
    <source>
        <dbReference type="ARBA" id="ARBA00004651"/>
    </source>
</evidence>
<dbReference type="Gene3D" id="1.20.1740.10">
    <property type="entry name" value="Amino acid/polyamine transporter I"/>
    <property type="match status" value="1"/>
</dbReference>